<dbReference type="AlphaFoldDB" id="A0A7W3T9N6"/>
<dbReference type="PANTHER" id="PTHR43767:SF1">
    <property type="entry name" value="NONRIBOSOMAL PEPTIDE SYNTHASE PES1 (EUROFUNG)-RELATED"/>
    <property type="match status" value="1"/>
</dbReference>
<evidence type="ECO:0000259" key="5">
    <source>
        <dbReference type="Pfam" id="PF13193"/>
    </source>
</evidence>
<dbReference type="InterPro" id="IPR000873">
    <property type="entry name" value="AMP-dep_synth/lig_dom"/>
</dbReference>
<name>A0A7W3T9N6_9ACTN</name>
<organism evidence="6 7">
    <name type="scientific">Streptomyces alkaliphilus</name>
    <dbReference type="NCBI Taxonomy" id="1472722"/>
    <lineage>
        <taxon>Bacteria</taxon>
        <taxon>Bacillati</taxon>
        <taxon>Actinomycetota</taxon>
        <taxon>Actinomycetes</taxon>
        <taxon>Kitasatosporales</taxon>
        <taxon>Streptomycetaceae</taxon>
        <taxon>Streptomyces</taxon>
    </lineage>
</organism>
<dbReference type="PROSITE" id="PS00455">
    <property type="entry name" value="AMP_BINDING"/>
    <property type="match status" value="1"/>
</dbReference>
<dbReference type="EMBL" id="VKHT01000003">
    <property type="protein sequence ID" value="MBB0242580.1"/>
    <property type="molecule type" value="Genomic_DNA"/>
</dbReference>
<keyword evidence="3" id="KW-0067">ATP-binding</keyword>
<dbReference type="Pfam" id="PF13193">
    <property type="entry name" value="AMP-binding_C"/>
    <property type="match status" value="1"/>
</dbReference>
<dbReference type="PANTHER" id="PTHR43767">
    <property type="entry name" value="LONG-CHAIN-FATTY-ACID--COA LIGASE"/>
    <property type="match status" value="1"/>
</dbReference>
<dbReference type="RefSeq" id="WP_182604388.1">
    <property type="nucleotide sequence ID" value="NZ_VKHT01000003.1"/>
</dbReference>
<keyword evidence="7" id="KW-1185">Reference proteome</keyword>
<dbReference type="Pfam" id="PF00501">
    <property type="entry name" value="AMP-binding"/>
    <property type="match status" value="1"/>
</dbReference>
<dbReference type="Proteomes" id="UP000538929">
    <property type="component" value="Unassembled WGS sequence"/>
</dbReference>
<dbReference type="InterPro" id="IPR045851">
    <property type="entry name" value="AMP-bd_C_sf"/>
</dbReference>
<evidence type="ECO:0000256" key="2">
    <source>
        <dbReference type="ARBA" id="ARBA00022741"/>
    </source>
</evidence>
<gene>
    <name evidence="6" type="ORF">FNQ90_00275</name>
</gene>
<dbReference type="CDD" id="cd05920">
    <property type="entry name" value="23DHB-AMP_lg"/>
    <property type="match status" value="1"/>
</dbReference>
<comment type="caution">
    <text evidence="6">The sequence shown here is derived from an EMBL/GenBank/DDBJ whole genome shotgun (WGS) entry which is preliminary data.</text>
</comment>
<proteinExistence type="predicted"/>
<accession>A0A7W3T9N6</accession>
<dbReference type="SUPFAM" id="SSF56801">
    <property type="entry name" value="Acetyl-CoA synthetase-like"/>
    <property type="match status" value="1"/>
</dbReference>
<protein>
    <submittedName>
        <fullName evidence="6">AMP-binding protein</fullName>
    </submittedName>
</protein>
<sequence>MAAGFPDGFVPWPKDTADHYRAKGYWQGSTLGSILRDGARERPDHTAVTDGERRLGYRELDREADRLRAGLAARGIRAGERVLVHLPNIIEFVPLCFALFRLGAVPVLALPAHRETEIVSLARLSGAVAYVIPDEHAGFDHRPLARCLRERVPSVREVIVVGDADGFTSYGDVVAAAPSRPKDGTTPEPDPSEVAVLLLSGGTTGLPKLIPRTHDDYHYNVRASARVCGFDEDTRYLTALPMAHNFPLACPGMLGTLWAGGTVVLSTGANPHDAFRLIESEGVTATALVPPLALAWLDAAEQGAGRPGTLKLLQVGGSRLKEETARRVGPLLGCSLQQVYGMAEGLLNFTRSDDPPELVLTTQGRPLSEGDEVRIVAPDGSEVPDGEVGELQVRGPYTIRGYHRAEEHNATAFTPDGHYRTGDLVRRLPSGHLVVEGRTKDVINRGGDKIPVEEVENHLLAHPAIHDVALVGLPDDTLGERTWACVIPGGTPPTRRELLAHLTARGVAAYKHPDRVRIMDDFPRTGLGKVNRRELARRLREA</sequence>
<dbReference type="FunFam" id="2.30.38.10:FF:000003">
    <property type="entry name" value="Vibriobactin-specific 2,3-dihydroxybenzoate-AMP ligase"/>
    <property type="match status" value="1"/>
</dbReference>
<dbReference type="Gene3D" id="3.30.300.30">
    <property type="match status" value="1"/>
</dbReference>
<reference evidence="7" key="1">
    <citation type="submission" date="2019-10" db="EMBL/GenBank/DDBJ databases">
        <title>Streptomyces sp. nov., a novel actinobacterium isolated from alkaline environment.</title>
        <authorList>
            <person name="Golinska P."/>
        </authorList>
    </citation>
    <scope>NUCLEOTIDE SEQUENCE [LARGE SCALE GENOMIC DNA]</scope>
    <source>
        <strain evidence="7">DSM 42118</strain>
    </source>
</reference>
<evidence type="ECO:0000313" key="7">
    <source>
        <dbReference type="Proteomes" id="UP000538929"/>
    </source>
</evidence>
<evidence type="ECO:0000256" key="1">
    <source>
        <dbReference type="ARBA" id="ARBA00022598"/>
    </source>
</evidence>
<dbReference type="InterPro" id="IPR020845">
    <property type="entry name" value="AMP-binding_CS"/>
</dbReference>
<keyword evidence="1" id="KW-0436">Ligase</keyword>
<feature type="domain" description="AMP-dependent synthetase/ligase" evidence="4">
    <location>
        <begin position="37"/>
        <end position="403"/>
    </location>
</feature>
<evidence type="ECO:0000313" key="6">
    <source>
        <dbReference type="EMBL" id="MBB0242580.1"/>
    </source>
</evidence>
<dbReference type="Gene3D" id="3.40.50.980">
    <property type="match status" value="2"/>
</dbReference>
<evidence type="ECO:0000256" key="3">
    <source>
        <dbReference type="ARBA" id="ARBA00022840"/>
    </source>
</evidence>
<dbReference type="Gene3D" id="2.30.38.10">
    <property type="entry name" value="Luciferase, Domain 3"/>
    <property type="match status" value="1"/>
</dbReference>
<dbReference type="GO" id="GO:0016878">
    <property type="term" value="F:acid-thiol ligase activity"/>
    <property type="evidence" value="ECO:0007669"/>
    <property type="project" value="UniProtKB-ARBA"/>
</dbReference>
<dbReference type="InterPro" id="IPR050237">
    <property type="entry name" value="ATP-dep_AMP-bd_enzyme"/>
</dbReference>
<dbReference type="GO" id="GO:0005524">
    <property type="term" value="F:ATP binding"/>
    <property type="evidence" value="ECO:0007669"/>
    <property type="project" value="UniProtKB-KW"/>
</dbReference>
<dbReference type="InterPro" id="IPR025110">
    <property type="entry name" value="AMP-bd_C"/>
</dbReference>
<keyword evidence="2" id="KW-0547">Nucleotide-binding</keyword>
<feature type="domain" description="AMP-binding enzyme C-terminal" evidence="5">
    <location>
        <begin position="454"/>
        <end position="529"/>
    </location>
</feature>
<evidence type="ECO:0000259" key="4">
    <source>
        <dbReference type="Pfam" id="PF00501"/>
    </source>
</evidence>